<comment type="caution">
    <text evidence="1">The sequence shown here is derived from an EMBL/GenBank/DDBJ whole genome shotgun (WGS) entry which is preliminary data.</text>
</comment>
<protein>
    <submittedName>
        <fullName evidence="1">Alpha/beta hydrolase</fullName>
    </submittedName>
</protein>
<keyword evidence="1" id="KW-0378">Hydrolase</keyword>
<keyword evidence="2" id="KW-1185">Reference proteome</keyword>
<organism evidence="1 2">
    <name type="scientific">Lepagella muris</name>
    <dbReference type="NCBI Taxonomy" id="3032870"/>
    <lineage>
        <taxon>Bacteria</taxon>
        <taxon>Pseudomonadati</taxon>
        <taxon>Bacteroidota</taxon>
        <taxon>Bacteroidia</taxon>
        <taxon>Bacteroidales</taxon>
        <taxon>Muribaculaceae</taxon>
        <taxon>Lepagella</taxon>
    </lineage>
</organism>
<name>A0AC61RCW7_9BACT</name>
<dbReference type="EMBL" id="SRYB01000049">
    <property type="protein sequence ID" value="TGY75854.1"/>
    <property type="molecule type" value="Genomic_DNA"/>
</dbReference>
<evidence type="ECO:0000313" key="1">
    <source>
        <dbReference type="EMBL" id="TGY75854.1"/>
    </source>
</evidence>
<reference evidence="1" key="1">
    <citation type="submission" date="2019-04" db="EMBL/GenBank/DDBJ databases">
        <title>Microbes associate with the intestines of laboratory mice.</title>
        <authorList>
            <person name="Navarre W."/>
            <person name="Wong E."/>
            <person name="Huang K."/>
            <person name="Tropini C."/>
            <person name="Ng K."/>
            <person name="Yu B."/>
        </authorList>
    </citation>
    <scope>NUCLEOTIDE SEQUENCE</scope>
    <source>
        <strain evidence="1">NM04_E33</strain>
    </source>
</reference>
<dbReference type="Proteomes" id="UP000306319">
    <property type="component" value="Unassembled WGS sequence"/>
</dbReference>
<gene>
    <name evidence="1" type="ORF">E5331_19320</name>
</gene>
<accession>A0AC61RCW7</accession>
<evidence type="ECO:0000313" key="2">
    <source>
        <dbReference type="Proteomes" id="UP000306319"/>
    </source>
</evidence>
<sequence length="430" mass="47227">MKKSFLVFLNTLLGVLLANSQTGLWSGDLEVMGVKLPLVFHLDDNNPTLDSPAQGARGVPIQIKRIGTDSLSITVPSIRATFRGKYESEHITGLFTQNGFQVPLVLTPGEKTLHRPQTPKPPFPYGQEEVSFSNGDAVLKGTLTLPEGYSRETPVLIMITGSGLQNRDEEIFEHKPFAVIADALARNGIASLRYDDRGFAESTGDVVNCTTADLMNDALAGINLLRQKFNKVGALGHSEGGTISLMLGADNKVDFIVSMAGMVISGKETLLDQNHYTLIQNGYDQQTVDEYCDLLSLAFDNNNSVSQKLESSTLPAELKQNLRMVIQQSKTPYMQYFISINIMNRLPDITSPVLALNGTKDIQVSYEKNLGALSKGLPSNIHNKIIPLDNLNHIFQNCKTGSLKEYATIEETVSPEVLEIITQWVKSLNK</sequence>
<proteinExistence type="predicted"/>